<dbReference type="EMBL" id="MU003702">
    <property type="protein sequence ID" value="KAF2809205.1"/>
    <property type="molecule type" value="Genomic_DNA"/>
</dbReference>
<reference evidence="4" key="2">
    <citation type="submission" date="2020-04" db="EMBL/GenBank/DDBJ databases">
        <authorList>
            <consortium name="NCBI Genome Project"/>
        </authorList>
    </citation>
    <scope>NUCLEOTIDE SEQUENCE</scope>
    <source>
        <strain evidence="4">CBS 304.34</strain>
    </source>
</reference>
<name>A0A6A6YMJ8_9PEZI</name>
<organism evidence="2">
    <name type="scientific">Mytilinidion resinicola</name>
    <dbReference type="NCBI Taxonomy" id="574789"/>
    <lineage>
        <taxon>Eukaryota</taxon>
        <taxon>Fungi</taxon>
        <taxon>Dikarya</taxon>
        <taxon>Ascomycota</taxon>
        <taxon>Pezizomycotina</taxon>
        <taxon>Dothideomycetes</taxon>
        <taxon>Pleosporomycetidae</taxon>
        <taxon>Mytilinidiales</taxon>
        <taxon>Mytilinidiaceae</taxon>
        <taxon>Mytilinidion</taxon>
    </lineage>
</organism>
<feature type="compositionally biased region" description="Polar residues" evidence="1">
    <location>
        <begin position="1"/>
        <end position="21"/>
    </location>
</feature>
<feature type="compositionally biased region" description="Acidic residues" evidence="1">
    <location>
        <begin position="38"/>
        <end position="49"/>
    </location>
</feature>
<dbReference type="AlphaFoldDB" id="A0A6A6YMJ8"/>
<reference evidence="4" key="3">
    <citation type="submission" date="2025-04" db="UniProtKB">
        <authorList>
            <consortium name="RefSeq"/>
        </authorList>
    </citation>
    <scope>IDENTIFICATION</scope>
    <source>
        <strain evidence="4">CBS 304.34</strain>
    </source>
</reference>
<accession>A0A6A6YMJ8</accession>
<keyword evidence="3" id="KW-1185">Reference proteome</keyword>
<protein>
    <submittedName>
        <fullName evidence="2 4">Uncharacterized protein</fullName>
    </submittedName>
</protein>
<sequence length="58" mass="6208">MSGQKATLNNNLNDKQISNDISKGIQELDGEDGHDAPDGDDGADGDDGDDQQRLPQRL</sequence>
<feature type="region of interest" description="Disordered" evidence="1">
    <location>
        <begin position="1"/>
        <end position="58"/>
    </location>
</feature>
<evidence type="ECO:0000313" key="2">
    <source>
        <dbReference type="EMBL" id="KAF2809205.1"/>
    </source>
</evidence>
<evidence type="ECO:0000313" key="4">
    <source>
        <dbReference type="RefSeq" id="XP_033576169.1"/>
    </source>
</evidence>
<dbReference type="GeneID" id="54466541"/>
<evidence type="ECO:0000256" key="1">
    <source>
        <dbReference type="SAM" id="MobiDB-lite"/>
    </source>
</evidence>
<reference evidence="2 4" key="1">
    <citation type="journal article" date="2020" name="Stud. Mycol.">
        <title>101 Dothideomycetes genomes: a test case for predicting lifestyles and emergence of pathogens.</title>
        <authorList>
            <person name="Haridas S."/>
            <person name="Albert R."/>
            <person name="Binder M."/>
            <person name="Bloem J."/>
            <person name="Labutti K."/>
            <person name="Salamov A."/>
            <person name="Andreopoulos B."/>
            <person name="Baker S."/>
            <person name="Barry K."/>
            <person name="Bills G."/>
            <person name="Bluhm B."/>
            <person name="Cannon C."/>
            <person name="Castanera R."/>
            <person name="Culley D."/>
            <person name="Daum C."/>
            <person name="Ezra D."/>
            <person name="Gonzalez J."/>
            <person name="Henrissat B."/>
            <person name="Kuo A."/>
            <person name="Liang C."/>
            <person name="Lipzen A."/>
            <person name="Lutzoni F."/>
            <person name="Magnuson J."/>
            <person name="Mondo S."/>
            <person name="Nolan M."/>
            <person name="Ohm R."/>
            <person name="Pangilinan J."/>
            <person name="Park H.-J."/>
            <person name="Ramirez L."/>
            <person name="Alfaro M."/>
            <person name="Sun H."/>
            <person name="Tritt A."/>
            <person name="Yoshinaga Y."/>
            <person name="Zwiers L.-H."/>
            <person name="Turgeon B."/>
            <person name="Goodwin S."/>
            <person name="Spatafora J."/>
            <person name="Crous P."/>
            <person name="Grigoriev I."/>
        </authorList>
    </citation>
    <scope>NUCLEOTIDE SEQUENCE</scope>
    <source>
        <strain evidence="2 4">CBS 304.34</strain>
    </source>
</reference>
<dbReference type="Proteomes" id="UP000504636">
    <property type="component" value="Unplaced"/>
</dbReference>
<proteinExistence type="predicted"/>
<gene>
    <name evidence="2 4" type="ORF">BDZ99DRAFT_521643</name>
</gene>
<evidence type="ECO:0000313" key="3">
    <source>
        <dbReference type="Proteomes" id="UP000504636"/>
    </source>
</evidence>
<dbReference type="RefSeq" id="XP_033576169.1">
    <property type="nucleotide sequence ID" value="XM_033725648.1"/>
</dbReference>